<evidence type="ECO:0000313" key="2">
    <source>
        <dbReference type="EMBL" id="MBE8712635.1"/>
    </source>
</evidence>
<dbReference type="InterPro" id="IPR025188">
    <property type="entry name" value="DUF4113"/>
</dbReference>
<proteinExistence type="predicted"/>
<feature type="domain" description="DUF4113" evidence="1">
    <location>
        <begin position="31"/>
        <end position="69"/>
    </location>
</feature>
<comment type="caution">
    <text evidence="2">The sequence shown here is derived from an EMBL/GenBank/DDBJ whole genome shotgun (WGS) entry which is preliminary data.</text>
</comment>
<sequence>MALGVAIKPISYNIKIIQVFIECVHCSALSDMGRDTVCFGSPGFERSFVMKQEFRSRDYNTKLNQVITVFAK</sequence>
<evidence type="ECO:0000259" key="1">
    <source>
        <dbReference type="Pfam" id="PF13438"/>
    </source>
</evidence>
<organism evidence="2 3">
    <name type="scientific">Sphingobacterium hungaricum</name>
    <dbReference type="NCBI Taxonomy" id="2082723"/>
    <lineage>
        <taxon>Bacteria</taxon>
        <taxon>Pseudomonadati</taxon>
        <taxon>Bacteroidota</taxon>
        <taxon>Sphingobacteriia</taxon>
        <taxon>Sphingobacteriales</taxon>
        <taxon>Sphingobacteriaceae</taxon>
        <taxon>Sphingobacterium</taxon>
    </lineage>
</organism>
<protein>
    <recommendedName>
        <fullName evidence="1">DUF4113 domain-containing protein</fullName>
    </recommendedName>
</protein>
<gene>
    <name evidence="2" type="ORF">C4F49_02920</name>
</gene>
<dbReference type="Proteomes" id="UP000616201">
    <property type="component" value="Unassembled WGS sequence"/>
</dbReference>
<accession>A0A928YQ50</accession>
<dbReference type="Pfam" id="PF13438">
    <property type="entry name" value="DUF4113"/>
    <property type="match status" value="1"/>
</dbReference>
<evidence type="ECO:0000313" key="3">
    <source>
        <dbReference type="Proteomes" id="UP000616201"/>
    </source>
</evidence>
<dbReference type="RefSeq" id="WP_196936545.1">
    <property type="nucleotide sequence ID" value="NZ_MU158698.1"/>
</dbReference>
<dbReference type="EMBL" id="PRDK01000002">
    <property type="protein sequence ID" value="MBE8712635.1"/>
    <property type="molecule type" value="Genomic_DNA"/>
</dbReference>
<keyword evidence="3" id="KW-1185">Reference proteome</keyword>
<reference evidence="2" key="1">
    <citation type="submission" date="2018-02" db="EMBL/GenBank/DDBJ databases">
        <authorList>
            <person name="Vasarhelyi B.M."/>
            <person name="Deshmukh S."/>
            <person name="Balint B."/>
            <person name="Kukolya J."/>
        </authorList>
    </citation>
    <scope>NUCLEOTIDE SEQUENCE</scope>
    <source>
        <strain evidence="2">KB22</strain>
    </source>
</reference>
<name>A0A928YQ50_9SPHI</name>
<dbReference type="AlphaFoldDB" id="A0A928YQ50"/>